<evidence type="ECO:0008006" key="2">
    <source>
        <dbReference type="Google" id="ProtNLM"/>
    </source>
</evidence>
<protein>
    <recommendedName>
        <fullName evidence="2">Alpha 1,4-glycosyltransferase domain-containing protein</fullName>
    </recommendedName>
</protein>
<accession>A0A0H3U8G1</accession>
<reference evidence="1" key="1">
    <citation type="submission" date="2013-08" db="EMBL/GenBank/DDBJ databases">
        <title>Comparison of modified E. coli strains.</title>
        <authorList>
            <person name="Juergensen J."/>
            <person name="Bonge A."/>
            <person name="Streit W.R."/>
        </authorList>
    </citation>
    <scope>NUCLEOTIDE SEQUENCE</scope>
</reference>
<proteinExistence type="predicted"/>
<dbReference type="Pfam" id="PF04488">
    <property type="entry name" value="Gly_transf_sug"/>
    <property type="match status" value="1"/>
</dbReference>
<organism evidence="1">
    <name type="scientific">uncultured bacterium fosmid pJB95A1</name>
    <dbReference type="NCBI Taxonomy" id="1478075"/>
    <lineage>
        <taxon>Bacteria</taxon>
        <taxon>environmental samples</taxon>
    </lineage>
</organism>
<dbReference type="AlphaFoldDB" id="A0A0H3U8G1"/>
<dbReference type="GO" id="GO:0006688">
    <property type="term" value="P:glycosphingolipid biosynthetic process"/>
    <property type="evidence" value="ECO:0007669"/>
    <property type="project" value="TreeGrafter"/>
</dbReference>
<dbReference type="PANTHER" id="PTHR12042:SF21">
    <property type="entry name" value="ALPHA1,4-GALACTOSYLTRANSFERASE 1-RELATED"/>
    <property type="match status" value="1"/>
</dbReference>
<dbReference type="InterPro" id="IPR029044">
    <property type="entry name" value="Nucleotide-diphossugar_trans"/>
</dbReference>
<dbReference type="GO" id="GO:0016758">
    <property type="term" value="F:hexosyltransferase activity"/>
    <property type="evidence" value="ECO:0007669"/>
    <property type="project" value="TreeGrafter"/>
</dbReference>
<sequence length="312" mass="35124">MIPNRLIFIWLGPKFPWSGGLAIRSAYNVQKPQSIWLVHEGLKQEGDGWDLIKDIPGLEVIPVNDGHFEGLGDDGLCGKLFHTLTAPASRANLLRLALLFKYGGVYLDTDIIMTKPFGEMMELRGFVGTEPVALPASLFKSINPFRWAFCGMQFAFRELCARMPGGYGLFRSFEGLFTAAVNNAIIGAEPGNETIVKAFEYIKTMPEEERLKRFRLGTRLLQNVTGNKSSDSMEVVPAPYFYPLGPEVSAHWFKNNTHKKVQKLVLPETRVVHWYNSVEGRFLKTKLSKEWVDSHPNTAFSELARIALEQAN</sequence>
<dbReference type="EMBL" id="KF540247">
    <property type="protein sequence ID" value="AIF26805.1"/>
    <property type="molecule type" value="Genomic_DNA"/>
</dbReference>
<dbReference type="SUPFAM" id="SSF53448">
    <property type="entry name" value="Nucleotide-diphospho-sugar transferases"/>
    <property type="match status" value="1"/>
</dbReference>
<dbReference type="PANTHER" id="PTHR12042">
    <property type="entry name" value="LACTOSYLCERAMIDE 4-ALPHA-GALACTOSYLTRANSFERASE ALPHA- 1,4-GALACTOSYLTRANSFERASE"/>
    <property type="match status" value="1"/>
</dbReference>
<dbReference type="InterPro" id="IPR051981">
    <property type="entry name" value="Glycosyltransf_32"/>
</dbReference>
<name>A0A0H3U8G1_9BACT</name>
<dbReference type="InterPro" id="IPR007577">
    <property type="entry name" value="GlycoTrfase_DXD_sugar-bd_CS"/>
</dbReference>
<dbReference type="GO" id="GO:0016020">
    <property type="term" value="C:membrane"/>
    <property type="evidence" value="ECO:0007669"/>
    <property type="project" value="GOC"/>
</dbReference>
<dbReference type="Gene3D" id="3.90.550.20">
    <property type="match status" value="1"/>
</dbReference>
<evidence type="ECO:0000313" key="1">
    <source>
        <dbReference type="EMBL" id="AIF26805.1"/>
    </source>
</evidence>